<dbReference type="GO" id="GO:0043565">
    <property type="term" value="F:sequence-specific DNA binding"/>
    <property type="evidence" value="ECO:0007669"/>
    <property type="project" value="InterPro"/>
</dbReference>
<dbReference type="InterPro" id="IPR009057">
    <property type="entry name" value="Homeodomain-like_sf"/>
</dbReference>
<dbReference type="Pfam" id="PF12833">
    <property type="entry name" value="HTH_18"/>
    <property type="match status" value="1"/>
</dbReference>
<name>A0A927CI91_9BACL</name>
<feature type="domain" description="HTH araC/xylS-type" evidence="4">
    <location>
        <begin position="176"/>
        <end position="274"/>
    </location>
</feature>
<keyword evidence="1" id="KW-0805">Transcription regulation</keyword>
<evidence type="ECO:0000256" key="2">
    <source>
        <dbReference type="ARBA" id="ARBA00023125"/>
    </source>
</evidence>
<dbReference type="InterPro" id="IPR018060">
    <property type="entry name" value="HTH_AraC"/>
</dbReference>
<dbReference type="EMBL" id="JACXIY010000001">
    <property type="protein sequence ID" value="MBD2867157.1"/>
    <property type="molecule type" value="Genomic_DNA"/>
</dbReference>
<proteinExistence type="predicted"/>
<comment type="caution">
    <text evidence="5">The sequence shown here is derived from an EMBL/GenBank/DDBJ whole genome shotgun (WGS) entry which is preliminary data.</text>
</comment>
<dbReference type="AlphaFoldDB" id="A0A927CI91"/>
<sequence>MWNKLGKHGPIYHLPPLGEPPPLSVQFLGINYCDPDYRNVRKLSKITVIGYVLSGQGRVQAGTKAYTAREGDVFILPAGSYHEVASDSRHDEQWSYIWLNISGNWMLKMLEAYQLLPHTVISHRELEPLFKEAIEGAQAKPIEQMNSELPIIVMQINVALFEALRKKGESLTPTVYAIKQGLDNAILHPFDSVQLSAQIGISRKQMNRLFKKEVGTTIYHYVLSKKIESAKLMLLNTQLSVSDIGFKLGYVDPHYFSNLFHSKTGVRPSVFRREFTSNR</sequence>
<dbReference type="InterPro" id="IPR037923">
    <property type="entry name" value="HTH-like"/>
</dbReference>
<evidence type="ECO:0000259" key="4">
    <source>
        <dbReference type="PROSITE" id="PS01124"/>
    </source>
</evidence>
<dbReference type="Gene3D" id="1.10.10.60">
    <property type="entry name" value="Homeodomain-like"/>
    <property type="match status" value="1"/>
</dbReference>
<evidence type="ECO:0000256" key="1">
    <source>
        <dbReference type="ARBA" id="ARBA00023015"/>
    </source>
</evidence>
<evidence type="ECO:0000313" key="5">
    <source>
        <dbReference type="EMBL" id="MBD2867157.1"/>
    </source>
</evidence>
<keyword evidence="3" id="KW-0804">Transcription</keyword>
<dbReference type="PANTHER" id="PTHR43280">
    <property type="entry name" value="ARAC-FAMILY TRANSCRIPTIONAL REGULATOR"/>
    <property type="match status" value="1"/>
</dbReference>
<dbReference type="Proteomes" id="UP000632125">
    <property type="component" value="Unassembled WGS sequence"/>
</dbReference>
<dbReference type="SUPFAM" id="SSF46689">
    <property type="entry name" value="Homeodomain-like"/>
    <property type="match status" value="1"/>
</dbReference>
<dbReference type="InterPro" id="IPR003313">
    <property type="entry name" value="AraC-bd"/>
</dbReference>
<dbReference type="PANTHER" id="PTHR43280:SF2">
    <property type="entry name" value="HTH-TYPE TRANSCRIPTIONAL REGULATOR EXSA"/>
    <property type="match status" value="1"/>
</dbReference>
<dbReference type="InterPro" id="IPR014710">
    <property type="entry name" value="RmlC-like_jellyroll"/>
</dbReference>
<dbReference type="RefSeq" id="WP_190857468.1">
    <property type="nucleotide sequence ID" value="NZ_JACXIY010000001.1"/>
</dbReference>
<accession>A0A927CI91</accession>
<dbReference type="PROSITE" id="PS01124">
    <property type="entry name" value="HTH_ARAC_FAMILY_2"/>
    <property type="match status" value="1"/>
</dbReference>
<organism evidence="5 6">
    <name type="scientific">Paenibacillus arenilitoris</name>
    <dbReference type="NCBI Taxonomy" id="2772299"/>
    <lineage>
        <taxon>Bacteria</taxon>
        <taxon>Bacillati</taxon>
        <taxon>Bacillota</taxon>
        <taxon>Bacilli</taxon>
        <taxon>Bacillales</taxon>
        <taxon>Paenibacillaceae</taxon>
        <taxon>Paenibacillus</taxon>
    </lineage>
</organism>
<evidence type="ECO:0000313" key="6">
    <source>
        <dbReference type="Proteomes" id="UP000632125"/>
    </source>
</evidence>
<dbReference type="SMART" id="SM00342">
    <property type="entry name" value="HTH_ARAC"/>
    <property type="match status" value="1"/>
</dbReference>
<keyword evidence="6" id="KW-1185">Reference proteome</keyword>
<reference evidence="5" key="1">
    <citation type="submission" date="2020-09" db="EMBL/GenBank/DDBJ databases">
        <title>A novel bacterium of genus Paenibacillus, isolated from South China Sea.</title>
        <authorList>
            <person name="Huang H."/>
            <person name="Mo K."/>
            <person name="Hu Y."/>
        </authorList>
    </citation>
    <scope>NUCLEOTIDE SEQUENCE</scope>
    <source>
        <strain evidence="5">IB182493</strain>
    </source>
</reference>
<dbReference type="GO" id="GO:0003700">
    <property type="term" value="F:DNA-binding transcription factor activity"/>
    <property type="evidence" value="ECO:0007669"/>
    <property type="project" value="InterPro"/>
</dbReference>
<dbReference type="Gene3D" id="2.60.120.10">
    <property type="entry name" value="Jelly Rolls"/>
    <property type="match status" value="1"/>
</dbReference>
<keyword evidence="2" id="KW-0238">DNA-binding</keyword>
<gene>
    <name evidence="5" type="ORF">IDH41_01105</name>
</gene>
<protein>
    <submittedName>
        <fullName evidence="5">Helix-turn-helix domain-containing protein</fullName>
    </submittedName>
</protein>
<evidence type="ECO:0000256" key="3">
    <source>
        <dbReference type="ARBA" id="ARBA00023163"/>
    </source>
</evidence>
<dbReference type="SUPFAM" id="SSF51215">
    <property type="entry name" value="Regulatory protein AraC"/>
    <property type="match status" value="1"/>
</dbReference>
<dbReference type="Pfam" id="PF02311">
    <property type="entry name" value="AraC_binding"/>
    <property type="match status" value="1"/>
</dbReference>